<gene>
    <name evidence="1" type="ORF">O6H91_12G027000</name>
</gene>
<dbReference type="EMBL" id="CM055103">
    <property type="protein sequence ID" value="KAJ7535304.1"/>
    <property type="molecule type" value="Genomic_DNA"/>
</dbReference>
<evidence type="ECO:0000313" key="1">
    <source>
        <dbReference type="EMBL" id="KAJ7535304.1"/>
    </source>
</evidence>
<reference evidence="2" key="1">
    <citation type="journal article" date="2024" name="Proc. Natl. Acad. Sci. U.S.A.">
        <title>Extraordinary preservation of gene collinearity over three hundred million years revealed in homosporous lycophytes.</title>
        <authorList>
            <person name="Li C."/>
            <person name="Wickell D."/>
            <person name="Kuo L.Y."/>
            <person name="Chen X."/>
            <person name="Nie B."/>
            <person name="Liao X."/>
            <person name="Peng D."/>
            <person name="Ji J."/>
            <person name="Jenkins J."/>
            <person name="Williams M."/>
            <person name="Shu S."/>
            <person name="Plott C."/>
            <person name="Barry K."/>
            <person name="Rajasekar S."/>
            <person name="Grimwood J."/>
            <person name="Han X."/>
            <person name="Sun S."/>
            <person name="Hou Z."/>
            <person name="He W."/>
            <person name="Dai G."/>
            <person name="Sun C."/>
            <person name="Schmutz J."/>
            <person name="Leebens-Mack J.H."/>
            <person name="Li F.W."/>
            <person name="Wang L."/>
        </authorList>
    </citation>
    <scope>NUCLEOTIDE SEQUENCE [LARGE SCALE GENOMIC DNA]</scope>
    <source>
        <strain evidence="2">cv. PW_Plant_1</strain>
    </source>
</reference>
<keyword evidence="2" id="KW-1185">Reference proteome</keyword>
<protein>
    <submittedName>
        <fullName evidence="1">Uncharacterized protein</fullName>
    </submittedName>
</protein>
<sequence length="123" mass="13969">MQYVKVIPDTETFARFCNGAYCGTLANFLNMTIVVTSVSNASYFMTKYDKRKAISFASLQYILHDANRPASFSYKLILSQILPLLYICFNENEVAAQMYIVLLAFKKNGFSGKTLYADMCSNY</sequence>
<organism evidence="1 2">
    <name type="scientific">Diphasiastrum complanatum</name>
    <name type="common">Issler's clubmoss</name>
    <name type="synonym">Lycopodium complanatum</name>
    <dbReference type="NCBI Taxonomy" id="34168"/>
    <lineage>
        <taxon>Eukaryota</taxon>
        <taxon>Viridiplantae</taxon>
        <taxon>Streptophyta</taxon>
        <taxon>Embryophyta</taxon>
        <taxon>Tracheophyta</taxon>
        <taxon>Lycopodiopsida</taxon>
        <taxon>Lycopodiales</taxon>
        <taxon>Lycopodiaceae</taxon>
        <taxon>Lycopodioideae</taxon>
        <taxon>Diphasiastrum</taxon>
    </lineage>
</organism>
<comment type="caution">
    <text evidence="1">The sequence shown here is derived from an EMBL/GenBank/DDBJ whole genome shotgun (WGS) entry which is preliminary data.</text>
</comment>
<accession>A0ACC2BZV2</accession>
<dbReference type="Proteomes" id="UP001162992">
    <property type="component" value="Chromosome 12"/>
</dbReference>
<proteinExistence type="predicted"/>
<evidence type="ECO:0000313" key="2">
    <source>
        <dbReference type="Proteomes" id="UP001162992"/>
    </source>
</evidence>
<name>A0ACC2BZV2_DIPCM</name>